<proteinExistence type="predicted"/>
<dbReference type="EMBL" id="BMJC01000001">
    <property type="protein sequence ID" value="GGA92097.1"/>
    <property type="molecule type" value="Genomic_DNA"/>
</dbReference>
<dbReference type="NCBIfam" id="TIGR04019">
    <property type="entry name" value="B_thiol_YtxJ"/>
    <property type="match status" value="1"/>
</dbReference>
<reference evidence="1" key="1">
    <citation type="journal article" date="2014" name="Int. J. Syst. Evol. Microbiol.">
        <title>Complete genome sequence of Corynebacterium casei LMG S-19264T (=DSM 44701T), isolated from a smear-ripened cheese.</title>
        <authorList>
            <consortium name="US DOE Joint Genome Institute (JGI-PGF)"/>
            <person name="Walter F."/>
            <person name="Albersmeier A."/>
            <person name="Kalinowski J."/>
            <person name="Ruckert C."/>
        </authorList>
    </citation>
    <scope>NUCLEOTIDE SEQUENCE</scope>
    <source>
        <strain evidence="1">CGMCC 1.15448</strain>
    </source>
</reference>
<comment type="caution">
    <text evidence="1">The sequence shown here is derived from an EMBL/GenBank/DDBJ whole genome shotgun (WGS) entry which is preliminary data.</text>
</comment>
<dbReference type="Gene3D" id="3.40.30.10">
    <property type="entry name" value="Glutaredoxin"/>
    <property type="match status" value="1"/>
</dbReference>
<dbReference type="Pfam" id="PF11009">
    <property type="entry name" value="BrxC"/>
    <property type="match status" value="1"/>
</dbReference>
<protein>
    <submittedName>
        <fullName evidence="1">Thioredoxin family protein</fullName>
    </submittedName>
</protein>
<gene>
    <name evidence="1" type="primary">ytxJ</name>
    <name evidence="1" type="ORF">GCM10011511_14350</name>
</gene>
<dbReference type="AlphaFoldDB" id="A0A8J2UB31"/>
<evidence type="ECO:0000313" key="2">
    <source>
        <dbReference type="Proteomes" id="UP000607559"/>
    </source>
</evidence>
<keyword evidence="2" id="KW-1185">Reference proteome</keyword>
<dbReference type="RefSeq" id="WP_188929970.1">
    <property type="nucleotide sequence ID" value="NZ_BMJC01000001.1"/>
</dbReference>
<reference evidence="1" key="2">
    <citation type="submission" date="2020-09" db="EMBL/GenBank/DDBJ databases">
        <authorList>
            <person name="Sun Q."/>
            <person name="Zhou Y."/>
        </authorList>
    </citation>
    <scope>NUCLEOTIDE SEQUENCE</scope>
    <source>
        <strain evidence="1">CGMCC 1.15448</strain>
    </source>
</reference>
<dbReference type="Proteomes" id="UP000607559">
    <property type="component" value="Unassembled WGS sequence"/>
</dbReference>
<accession>A0A8J2UB31</accession>
<dbReference type="InterPro" id="IPR022551">
    <property type="entry name" value="BrxC"/>
</dbReference>
<organism evidence="1 2">
    <name type="scientific">Puia dinghuensis</name>
    <dbReference type="NCBI Taxonomy" id="1792502"/>
    <lineage>
        <taxon>Bacteria</taxon>
        <taxon>Pseudomonadati</taxon>
        <taxon>Bacteroidota</taxon>
        <taxon>Chitinophagia</taxon>
        <taxon>Chitinophagales</taxon>
        <taxon>Chitinophagaceae</taxon>
        <taxon>Puia</taxon>
    </lineage>
</organism>
<name>A0A8J2UB31_9BACT</name>
<sequence length="110" mass="12583">MNWISLQSEAQLEDIREKSVSRPQLIFKHSTRCPSSALVKSRLERAAQPEAIDFYYLDLISFRPISNKIAETFFVEHESPQVLLIRNKECVYDESHLGITMADIIDATAA</sequence>
<evidence type="ECO:0000313" key="1">
    <source>
        <dbReference type="EMBL" id="GGA92097.1"/>
    </source>
</evidence>